<protein>
    <submittedName>
        <fullName evidence="3">HupE/UreJ family protein</fullName>
    </submittedName>
</protein>
<gene>
    <name evidence="3" type="ORF">P5G61_24985</name>
</gene>
<feature type="transmembrane region" description="Helical" evidence="2">
    <location>
        <begin position="391"/>
        <end position="408"/>
    </location>
</feature>
<dbReference type="Pfam" id="PF13795">
    <property type="entry name" value="HupE_UreJ_2"/>
    <property type="match status" value="1"/>
</dbReference>
<name>A0ABT8JH94_9BACL</name>
<feature type="transmembrane region" description="Helical" evidence="2">
    <location>
        <begin position="270"/>
        <end position="293"/>
    </location>
</feature>
<dbReference type="Proteomes" id="UP001174205">
    <property type="component" value="Unassembled WGS sequence"/>
</dbReference>
<feature type="compositionally biased region" description="Polar residues" evidence="1">
    <location>
        <begin position="192"/>
        <end position="216"/>
    </location>
</feature>
<feature type="transmembrane region" description="Helical" evidence="2">
    <location>
        <begin position="325"/>
        <end position="348"/>
    </location>
</feature>
<feature type="transmembrane region" description="Helical" evidence="2">
    <location>
        <begin position="299"/>
        <end position="318"/>
    </location>
</feature>
<evidence type="ECO:0000256" key="1">
    <source>
        <dbReference type="SAM" id="MobiDB-lite"/>
    </source>
</evidence>
<keyword evidence="2" id="KW-1133">Transmembrane helix</keyword>
<proteinExistence type="predicted"/>
<sequence>MNASQISTYLGANRLLSVFWIILFTMTVLITYPQAAQAHPLSASYTNIDFGQEGTTLDFSIDETSVLENIKADTNNNEKLDPDELDIWGDKIADWIGDSIALEADGRQQAETLLNLDMKDENGTRYVTIHWEFPAYSPGTTITINDGLYYDNGNTTYTNLLAATQGGQLSQAILQGKERDWTILLTENQISQGEPTVEQQEMTTPAPQSPSSTDSGSPPHEVEQTTSHSPAARSAWLSFLQLGMNHILGGYDHLLFLLALLLGRQTFKQYALTITAFTVAHSITLTLTYLDLIHLPSKWIEAGIALSIVYVAVENIFLRNIRFRWLITFLFGLIHGMGFADILMGMHIPAKEVAIDLASFNIGIEIIQLALVAIALPILKYLQKRSAYNNGMKVASCLIAAAGAFWLFERLL</sequence>
<feature type="transmembrane region" description="Helical" evidence="2">
    <location>
        <begin position="236"/>
        <end position="263"/>
    </location>
</feature>
<keyword evidence="2" id="KW-0472">Membrane</keyword>
<reference evidence="3" key="1">
    <citation type="submission" date="2023-03" db="EMBL/GenBank/DDBJ databases">
        <title>MT1 and MT2 Draft Genomes of Novel Species.</title>
        <authorList>
            <person name="Venkateswaran K."/>
        </authorList>
    </citation>
    <scope>NUCLEOTIDE SEQUENCE</scope>
    <source>
        <strain evidence="3">F6_3S_P_1C</strain>
    </source>
</reference>
<accession>A0ABT8JH94</accession>
<dbReference type="InterPro" id="IPR032809">
    <property type="entry name" value="Put_HupE_UreJ"/>
</dbReference>
<comment type="caution">
    <text evidence="3">The sequence shown here is derived from an EMBL/GenBank/DDBJ whole genome shotgun (WGS) entry which is preliminary data.</text>
</comment>
<feature type="region of interest" description="Disordered" evidence="1">
    <location>
        <begin position="192"/>
        <end position="228"/>
    </location>
</feature>
<dbReference type="EMBL" id="JAROCD010000014">
    <property type="protein sequence ID" value="MDN4604505.1"/>
    <property type="molecule type" value="Genomic_DNA"/>
</dbReference>
<organism evidence="3 4">
    <name type="scientific">Paenibacillus vandeheii</name>
    <dbReference type="NCBI Taxonomy" id="3035917"/>
    <lineage>
        <taxon>Bacteria</taxon>
        <taxon>Bacillati</taxon>
        <taxon>Bacillota</taxon>
        <taxon>Bacilli</taxon>
        <taxon>Bacillales</taxon>
        <taxon>Paenibacillaceae</taxon>
        <taxon>Paenibacillus</taxon>
    </lineage>
</organism>
<keyword evidence="2" id="KW-0812">Transmembrane</keyword>
<evidence type="ECO:0000313" key="3">
    <source>
        <dbReference type="EMBL" id="MDN4604505.1"/>
    </source>
</evidence>
<dbReference type="RefSeq" id="WP_301248922.1">
    <property type="nucleotide sequence ID" value="NZ_JAROCD010000014.1"/>
</dbReference>
<evidence type="ECO:0000313" key="4">
    <source>
        <dbReference type="Proteomes" id="UP001174205"/>
    </source>
</evidence>
<keyword evidence="4" id="KW-1185">Reference proteome</keyword>
<feature type="transmembrane region" description="Helical" evidence="2">
    <location>
        <begin position="360"/>
        <end position="379"/>
    </location>
</feature>
<evidence type="ECO:0000256" key="2">
    <source>
        <dbReference type="SAM" id="Phobius"/>
    </source>
</evidence>